<evidence type="ECO:0000313" key="5">
    <source>
        <dbReference type="Proteomes" id="UP000053841"/>
    </source>
</evidence>
<dbReference type="EMBL" id="KI964626">
    <property type="protein sequence ID" value="EUC32722.1"/>
    <property type="molecule type" value="Genomic_DNA"/>
</dbReference>
<dbReference type="Pfam" id="PF25540">
    <property type="entry name" value="DUF7923"/>
    <property type="match status" value="1"/>
</dbReference>
<dbReference type="PANTHER" id="PTHR37543:SF1">
    <property type="entry name" value="CCCH ZINC FINGER DNA BINDING PROTEIN (AFU_ORTHOLOGUE AFUA_5G12760)"/>
    <property type="match status" value="1"/>
</dbReference>
<evidence type="ECO:0000259" key="2">
    <source>
        <dbReference type="Pfam" id="PF25540"/>
    </source>
</evidence>
<dbReference type="PANTHER" id="PTHR37543">
    <property type="entry name" value="CCCH ZINC FINGER DNA BINDING PROTEIN (AFU_ORTHOLOGUE AFUA_5G12760)"/>
    <property type="match status" value="1"/>
</dbReference>
<dbReference type="Pfam" id="PF25543">
    <property type="entry name" value="zf-CCCH_tandem"/>
    <property type="match status" value="1"/>
</dbReference>
<feature type="compositionally biased region" description="Basic and acidic residues" evidence="1">
    <location>
        <begin position="242"/>
        <end position="254"/>
    </location>
</feature>
<dbReference type="GeneID" id="19148520"/>
<feature type="compositionally biased region" description="Polar residues" evidence="1">
    <location>
        <begin position="427"/>
        <end position="438"/>
    </location>
</feature>
<feature type="region of interest" description="Disordered" evidence="1">
    <location>
        <begin position="242"/>
        <end position="286"/>
    </location>
</feature>
<gene>
    <name evidence="4" type="ORF">COCCADRAFT_37400</name>
</gene>
<sequence>MVSRADVIELEYHRLLARYNTLKSSSIGDVPVIPDAHELTVDSYILVLVDAHSHNFKDNYLHGAESGGEKAAAVLKQAVTEYLMTQQFIRKTCRVRICVYANLKKLSVEAADQYATRNRGFHKPTYPRSLGAFAAGFSRGDVSIDFVDVAGDEVVERKICGLFEMHIKDSACSHILFCASGSVQYMRTLKKHVSFAKKITLIQRSSDDTSLTNLGLWSVTLPQIFESFDGNEAASKHITETRNVFESEQSEKHASPMSSVTGSSQRGASASWTRIPPAPTVSLPKNSASGVIPINASGDRIDRHMDAPTKAQWREYGACIATKKLCTMFQLGHGCNAKPCLYYHGQISANERHCLRYLMRALPCRNAGKCRDAFCMRGHICHYEECKKGRVSWCKMPSSHHGIDLNVRDWITPNGNSSNEQHHEEPNTNGGVDSNGGATTAVLIDV</sequence>
<feature type="region of interest" description="Disordered" evidence="1">
    <location>
        <begin position="413"/>
        <end position="438"/>
    </location>
</feature>
<dbReference type="HOGENOM" id="CLU_031811_5_2_1"/>
<dbReference type="RefSeq" id="XP_007712998.1">
    <property type="nucleotide sequence ID" value="XM_007714808.1"/>
</dbReference>
<organism evidence="4 5">
    <name type="scientific">Cochliobolus carbonum (strain 26-R-13)</name>
    <name type="common">Maize leaf spot fungus</name>
    <name type="synonym">Bipolaris zeicola</name>
    <dbReference type="NCBI Taxonomy" id="930089"/>
    <lineage>
        <taxon>Eukaryota</taxon>
        <taxon>Fungi</taxon>
        <taxon>Dikarya</taxon>
        <taxon>Ascomycota</taxon>
        <taxon>Pezizomycotina</taxon>
        <taxon>Dothideomycetes</taxon>
        <taxon>Pleosporomycetidae</taxon>
        <taxon>Pleosporales</taxon>
        <taxon>Pleosporineae</taxon>
        <taxon>Pleosporaceae</taxon>
        <taxon>Bipolaris</taxon>
    </lineage>
</organism>
<name>W6XZ40_COCC2</name>
<proteinExistence type="predicted"/>
<evidence type="ECO:0000313" key="4">
    <source>
        <dbReference type="EMBL" id="EUC32722.1"/>
    </source>
</evidence>
<accession>W6XZ40</accession>
<keyword evidence="5" id="KW-1185">Reference proteome</keyword>
<dbReference type="AlphaFoldDB" id="W6XZ40"/>
<dbReference type="KEGG" id="bze:COCCADRAFT_37400"/>
<dbReference type="InterPro" id="IPR057683">
    <property type="entry name" value="DUF7923"/>
</dbReference>
<evidence type="ECO:0000259" key="3">
    <source>
        <dbReference type="Pfam" id="PF25543"/>
    </source>
</evidence>
<dbReference type="OrthoDB" id="2270193at2759"/>
<evidence type="ECO:0008006" key="6">
    <source>
        <dbReference type="Google" id="ProtNLM"/>
    </source>
</evidence>
<dbReference type="Proteomes" id="UP000053841">
    <property type="component" value="Unassembled WGS sequence"/>
</dbReference>
<protein>
    <recommendedName>
        <fullName evidence="6">C3H1-type domain-containing protein</fullName>
    </recommendedName>
</protein>
<feature type="compositionally biased region" description="Polar residues" evidence="1">
    <location>
        <begin position="256"/>
        <end position="272"/>
    </location>
</feature>
<dbReference type="eggNOG" id="ENOG502SJHR">
    <property type="taxonomic scope" value="Eukaryota"/>
</dbReference>
<evidence type="ECO:0000256" key="1">
    <source>
        <dbReference type="SAM" id="MobiDB-lite"/>
    </source>
</evidence>
<dbReference type="InterPro" id="IPR057654">
    <property type="entry name" value="Znf-CCCH_tandem"/>
</dbReference>
<feature type="domain" description="DUF7923" evidence="2">
    <location>
        <begin position="42"/>
        <end position="225"/>
    </location>
</feature>
<reference evidence="4 5" key="1">
    <citation type="journal article" date="2013" name="PLoS Genet.">
        <title>Comparative genome structure, secondary metabolite, and effector coding capacity across Cochliobolus pathogens.</title>
        <authorList>
            <person name="Condon B.J."/>
            <person name="Leng Y."/>
            <person name="Wu D."/>
            <person name="Bushley K.E."/>
            <person name="Ohm R.A."/>
            <person name="Otillar R."/>
            <person name="Martin J."/>
            <person name="Schackwitz W."/>
            <person name="Grimwood J."/>
            <person name="MohdZainudin N."/>
            <person name="Xue C."/>
            <person name="Wang R."/>
            <person name="Manning V.A."/>
            <person name="Dhillon B."/>
            <person name="Tu Z.J."/>
            <person name="Steffenson B.J."/>
            <person name="Salamov A."/>
            <person name="Sun H."/>
            <person name="Lowry S."/>
            <person name="LaButti K."/>
            <person name="Han J."/>
            <person name="Copeland A."/>
            <person name="Lindquist E."/>
            <person name="Barry K."/>
            <person name="Schmutz J."/>
            <person name="Baker S.E."/>
            <person name="Ciuffetti L.M."/>
            <person name="Grigoriev I.V."/>
            <person name="Zhong S."/>
            <person name="Turgeon B.G."/>
        </authorList>
    </citation>
    <scope>NUCLEOTIDE SEQUENCE [LARGE SCALE GENOMIC DNA]</scope>
    <source>
        <strain evidence="4 5">26-R-13</strain>
    </source>
</reference>
<feature type="domain" description="Tandem CCCH zinc finger" evidence="3">
    <location>
        <begin position="354"/>
        <end position="405"/>
    </location>
</feature>